<dbReference type="OrthoDB" id="743079at2"/>
<dbReference type="Gene3D" id="2.60.460.10">
    <property type="entry name" value="protein yfey like domain"/>
    <property type="match status" value="1"/>
</dbReference>
<dbReference type="InterPro" id="IPR013740">
    <property type="entry name" value="Redoxin"/>
</dbReference>
<name>A0A059E284_9PROT</name>
<dbReference type="PROSITE" id="PS51352">
    <property type="entry name" value="THIOREDOXIN_2"/>
    <property type="match status" value="1"/>
</dbReference>
<proteinExistence type="predicted"/>
<dbReference type="Pfam" id="PF08534">
    <property type="entry name" value="Redoxin"/>
    <property type="match status" value="1"/>
</dbReference>
<dbReference type="Gene3D" id="3.40.30.10">
    <property type="entry name" value="Glutaredoxin"/>
    <property type="match status" value="1"/>
</dbReference>
<dbReference type="PANTHER" id="PTHR42852:SF13">
    <property type="entry name" value="PROTEIN DIPZ"/>
    <property type="match status" value="1"/>
</dbReference>
<dbReference type="RefSeq" id="WP_035551008.1">
    <property type="nucleotide sequence ID" value="NZ_AWFH01000012.1"/>
</dbReference>
<dbReference type="InterPro" id="IPR050553">
    <property type="entry name" value="Thioredoxin_ResA/DsbE_sf"/>
</dbReference>
<dbReference type="InterPro" id="IPR038714">
    <property type="entry name" value="YfeY-like_sf"/>
</dbReference>
<dbReference type="Proteomes" id="UP000024547">
    <property type="component" value="Unassembled WGS sequence"/>
</dbReference>
<feature type="domain" description="Thioredoxin" evidence="1">
    <location>
        <begin position="69"/>
        <end position="225"/>
    </location>
</feature>
<dbReference type="eggNOG" id="COG0526">
    <property type="taxonomic scope" value="Bacteria"/>
</dbReference>
<protein>
    <recommendedName>
        <fullName evidence="1">Thioredoxin domain-containing protein</fullName>
    </recommendedName>
</protein>
<keyword evidence="3" id="KW-1185">Reference proteome</keyword>
<dbReference type="InterPro" id="IPR036249">
    <property type="entry name" value="Thioredoxin-like_sf"/>
</dbReference>
<dbReference type="SUPFAM" id="SSF52833">
    <property type="entry name" value="Thioredoxin-like"/>
    <property type="match status" value="1"/>
</dbReference>
<accession>A0A059E284</accession>
<dbReference type="PATRIC" id="fig|1280948.3.peg.1690"/>
<reference evidence="2 3" key="1">
    <citation type="journal article" date="2014" name="Antonie Van Leeuwenhoek">
        <title>Hyphomonas beringensis sp. nov. and Hyphomonas chukchiensis sp. nov., isolated from surface seawater of the Bering Sea and Chukchi Sea.</title>
        <authorList>
            <person name="Li C."/>
            <person name="Lai Q."/>
            <person name="Li G."/>
            <person name="Dong C."/>
            <person name="Wang J."/>
            <person name="Liao Y."/>
            <person name="Shao Z."/>
        </authorList>
    </citation>
    <scope>NUCLEOTIDE SEQUENCE [LARGE SCALE GENOMIC DNA]</scope>
    <source>
        <strain evidence="2 3">22II1-22F38</strain>
    </source>
</reference>
<evidence type="ECO:0000313" key="2">
    <source>
        <dbReference type="EMBL" id="KCZ61781.1"/>
    </source>
</evidence>
<dbReference type="GO" id="GO:0016491">
    <property type="term" value="F:oxidoreductase activity"/>
    <property type="evidence" value="ECO:0007669"/>
    <property type="project" value="InterPro"/>
</dbReference>
<dbReference type="AlphaFoldDB" id="A0A059E284"/>
<dbReference type="PROSITE" id="PS51257">
    <property type="entry name" value="PROKAR_LIPOPROTEIN"/>
    <property type="match status" value="1"/>
</dbReference>
<dbReference type="STRING" id="1280948.HY36_04305"/>
<sequence length="391" mass="41477">MIRQFISAASLIALVACGQGADKTDHGVSTDPNAATGFITSNTVAPETATVREGETIARDADGRPYSYALLGEPLPALTGQMADGTSFDPASLDGTWNVIDVWGIWCGDCMADAPYVAALVTAIEQDPDLGFLSIHTPANANRATPSDMYGKYGSVSAYFEDKGYSYPTLLDEDASLRDALAIKWTPSYLLVDPNGVVRGFRTDFSVAEGEPVKDFLKDVARVKAETKEASLPEAPLATIGPDGAASLSGAIPFNTNAIRAAFPGFEVVPDQMQAEGQTYPVFKIVADSQAEAAFVLEPDWSLGQVQRVTTTHPDVAGPGGERVGSFTLNQLTDAQRETCQDGVDEAEGLLICTSGDTGARFQWGFATNGDTSRPVLARMMFLPELPQTAD</sequence>
<organism evidence="2 3">
    <name type="scientific">Hyphomonas atlantica</name>
    <dbReference type="NCBI Taxonomy" id="1280948"/>
    <lineage>
        <taxon>Bacteria</taxon>
        <taxon>Pseudomonadati</taxon>
        <taxon>Pseudomonadota</taxon>
        <taxon>Alphaproteobacteria</taxon>
        <taxon>Hyphomonadales</taxon>
        <taxon>Hyphomonadaceae</taxon>
        <taxon>Hyphomonas</taxon>
    </lineage>
</organism>
<dbReference type="InterPro" id="IPR013766">
    <property type="entry name" value="Thioredoxin_domain"/>
</dbReference>
<dbReference type="EMBL" id="AWFH01000012">
    <property type="protein sequence ID" value="KCZ61781.1"/>
    <property type="molecule type" value="Genomic_DNA"/>
</dbReference>
<dbReference type="PANTHER" id="PTHR42852">
    <property type="entry name" value="THIOL:DISULFIDE INTERCHANGE PROTEIN DSBE"/>
    <property type="match status" value="1"/>
</dbReference>
<evidence type="ECO:0000259" key="1">
    <source>
        <dbReference type="PROSITE" id="PS51352"/>
    </source>
</evidence>
<comment type="caution">
    <text evidence="2">The sequence shown here is derived from an EMBL/GenBank/DDBJ whole genome shotgun (WGS) entry which is preliminary data.</text>
</comment>
<gene>
    <name evidence="2" type="ORF">HY36_04305</name>
</gene>
<evidence type="ECO:0000313" key="3">
    <source>
        <dbReference type="Proteomes" id="UP000024547"/>
    </source>
</evidence>
<dbReference type="CDD" id="cd02966">
    <property type="entry name" value="TlpA_like_family"/>
    <property type="match status" value="1"/>
</dbReference>